<dbReference type="InterPro" id="IPR038765">
    <property type="entry name" value="Papain-like_cys_pep_sf"/>
</dbReference>
<comment type="caution">
    <text evidence="4">The sequence shown here is derived from an EMBL/GenBank/DDBJ whole genome shotgun (WGS) entry which is preliminary data.</text>
</comment>
<dbReference type="InterPro" id="IPR045642">
    <property type="entry name" value="DUF6406"/>
</dbReference>
<dbReference type="EMBL" id="BSTK01000018">
    <property type="protein sequence ID" value="GLY90980.1"/>
    <property type="molecule type" value="Genomic_DNA"/>
</dbReference>
<feature type="compositionally biased region" description="Basic and acidic residues" evidence="2">
    <location>
        <begin position="1"/>
        <end position="12"/>
    </location>
</feature>
<feature type="region of interest" description="Disordered" evidence="2">
    <location>
        <begin position="210"/>
        <end position="237"/>
    </location>
</feature>
<dbReference type="GO" id="GO:0006508">
    <property type="term" value="P:proteolysis"/>
    <property type="evidence" value="ECO:0007669"/>
    <property type="project" value="InterPro"/>
</dbReference>
<reference evidence="4" key="1">
    <citation type="submission" date="2023-03" db="EMBL/GenBank/DDBJ databases">
        <title>Actinoallomurus iriomotensis NBRC 103684.</title>
        <authorList>
            <person name="Ichikawa N."/>
            <person name="Sato H."/>
            <person name="Tonouchi N."/>
        </authorList>
    </citation>
    <scope>NUCLEOTIDE SEQUENCE</scope>
    <source>
        <strain evidence="4">NBRC 103684</strain>
    </source>
</reference>
<dbReference type="Pfam" id="PF19944">
    <property type="entry name" value="DUF6406"/>
    <property type="match status" value="1"/>
</dbReference>
<evidence type="ECO:0000259" key="3">
    <source>
        <dbReference type="PROSITE" id="PS50203"/>
    </source>
</evidence>
<gene>
    <name evidence="4" type="ORF">Airi02_089090</name>
</gene>
<dbReference type="AlphaFoldDB" id="A0A9W6W4F9"/>
<feature type="compositionally biased region" description="Basic and acidic residues" evidence="2">
    <location>
        <begin position="223"/>
        <end position="232"/>
    </location>
</feature>
<keyword evidence="5" id="KW-1185">Reference proteome</keyword>
<sequence length="435" mass="48373">MGIDDSDTHVEAVEEETDRPAPVTQPDRPGVDGYPSRADSRKGAAAANDAIAASDRDGGRKGIVGDGPSDDVARVADHDDGEAERGILASLKRAFTSERVDDSEELAGVVDRPDFQDPREDPRLVPDRYDTPLERTDGTRTPLFRGEPTREQTKQGDLGDCGIIATLGAVAGHRPEAIRDCVRETDDGNYEVRLHEARYSMSRMRYEPTGRPVTLTVTPDLPVRGDEPHKPAFADSTSTGAAWAPVLEKAIAGIDQTWNDDRRRKWDDRWQVQGTGKDAPKGYVRLDQGSNPSGRAELLTQLTGRPAKTYEFPTDYDRNGRNPDQQLLDEFRQQLDDRKPVLVGTRSTERMMAVTEIYLKHGRQRNTTIGSFGVISVDAREDHPLTVRLGVVTEEEHRYTIHPGDTFPVGDQTWKLDRVEDPTGRDWTVVLTKVE</sequence>
<dbReference type="InterPro" id="IPR001300">
    <property type="entry name" value="Peptidase_C2_calpain_cat"/>
</dbReference>
<evidence type="ECO:0000313" key="5">
    <source>
        <dbReference type="Proteomes" id="UP001165074"/>
    </source>
</evidence>
<feature type="region of interest" description="Disordered" evidence="2">
    <location>
        <begin position="273"/>
        <end position="293"/>
    </location>
</feature>
<proteinExistence type="predicted"/>
<evidence type="ECO:0000256" key="1">
    <source>
        <dbReference type="PROSITE-ProRule" id="PRU00239"/>
    </source>
</evidence>
<accession>A0A9W6W4F9</accession>
<feature type="domain" description="Calpain catalytic" evidence="3">
    <location>
        <begin position="129"/>
        <end position="435"/>
    </location>
</feature>
<dbReference type="Pfam" id="PF00648">
    <property type="entry name" value="Peptidase_C2"/>
    <property type="match status" value="1"/>
</dbReference>
<protein>
    <recommendedName>
        <fullName evidence="3">Calpain catalytic domain-containing protein</fullName>
    </recommendedName>
</protein>
<feature type="compositionally biased region" description="Low complexity" evidence="2">
    <location>
        <begin position="44"/>
        <end position="53"/>
    </location>
</feature>
<dbReference type="GO" id="GO:0004198">
    <property type="term" value="F:calcium-dependent cysteine-type endopeptidase activity"/>
    <property type="evidence" value="ECO:0007669"/>
    <property type="project" value="InterPro"/>
</dbReference>
<dbReference type="PROSITE" id="PS50203">
    <property type="entry name" value="CALPAIN_CAT"/>
    <property type="match status" value="1"/>
</dbReference>
<dbReference type="RefSeq" id="WP_285582240.1">
    <property type="nucleotide sequence ID" value="NZ_BSTK01000018.1"/>
</dbReference>
<feature type="region of interest" description="Disordered" evidence="2">
    <location>
        <begin position="99"/>
        <end position="157"/>
    </location>
</feature>
<comment type="caution">
    <text evidence="1">Lacks conserved residue(s) required for the propagation of feature annotation.</text>
</comment>
<feature type="compositionally biased region" description="Basic and acidic residues" evidence="2">
    <location>
        <begin position="111"/>
        <end position="138"/>
    </location>
</feature>
<dbReference type="Proteomes" id="UP001165074">
    <property type="component" value="Unassembled WGS sequence"/>
</dbReference>
<name>A0A9W6W4F9_9ACTN</name>
<evidence type="ECO:0000313" key="4">
    <source>
        <dbReference type="EMBL" id="GLY90980.1"/>
    </source>
</evidence>
<feature type="region of interest" description="Disordered" evidence="2">
    <location>
        <begin position="1"/>
        <end position="83"/>
    </location>
</feature>
<dbReference type="SUPFAM" id="SSF54001">
    <property type="entry name" value="Cysteine proteinases"/>
    <property type="match status" value="1"/>
</dbReference>
<organism evidence="4 5">
    <name type="scientific">Actinoallomurus iriomotensis</name>
    <dbReference type="NCBI Taxonomy" id="478107"/>
    <lineage>
        <taxon>Bacteria</taxon>
        <taxon>Bacillati</taxon>
        <taxon>Actinomycetota</taxon>
        <taxon>Actinomycetes</taxon>
        <taxon>Streptosporangiales</taxon>
        <taxon>Thermomonosporaceae</taxon>
        <taxon>Actinoallomurus</taxon>
    </lineage>
</organism>
<evidence type="ECO:0000256" key="2">
    <source>
        <dbReference type="SAM" id="MobiDB-lite"/>
    </source>
</evidence>